<gene>
    <name evidence="2" type="ORF">ACFO8Q_03155</name>
</gene>
<protein>
    <submittedName>
        <fullName evidence="2">Uncharacterized protein</fullName>
    </submittedName>
</protein>
<evidence type="ECO:0000256" key="1">
    <source>
        <dbReference type="SAM" id="MobiDB-lite"/>
    </source>
</evidence>
<feature type="compositionally biased region" description="Basic and acidic residues" evidence="1">
    <location>
        <begin position="38"/>
        <end position="55"/>
    </location>
</feature>
<evidence type="ECO:0000313" key="2">
    <source>
        <dbReference type="EMBL" id="MFC4766395.1"/>
    </source>
</evidence>
<organism evidence="2 3">
    <name type="scientific">Effusibacillus consociatus</name>
    <dbReference type="NCBI Taxonomy" id="1117041"/>
    <lineage>
        <taxon>Bacteria</taxon>
        <taxon>Bacillati</taxon>
        <taxon>Bacillota</taxon>
        <taxon>Bacilli</taxon>
        <taxon>Bacillales</taxon>
        <taxon>Alicyclobacillaceae</taxon>
        <taxon>Effusibacillus</taxon>
    </lineage>
</organism>
<sequence length="55" mass="6441">MRSRNVLEGIRRMMTGRNQDVEISEELTNAYFGNRDAWQLDDKNPDSEPEAAQRE</sequence>
<dbReference type="RefSeq" id="WP_380024234.1">
    <property type="nucleotide sequence ID" value="NZ_JBHSHC010000016.1"/>
</dbReference>
<accession>A0ABV9PWI5</accession>
<reference evidence="3" key="1">
    <citation type="journal article" date="2019" name="Int. J. Syst. Evol. Microbiol.">
        <title>The Global Catalogue of Microorganisms (GCM) 10K type strain sequencing project: providing services to taxonomists for standard genome sequencing and annotation.</title>
        <authorList>
            <consortium name="The Broad Institute Genomics Platform"/>
            <consortium name="The Broad Institute Genome Sequencing Center for Infectious Disease"/>
            <person name="Wu L."/>
            <person name="Ma J."/>
        </authorList>
    </citation>
    <scope>NUCLEOTIDE SEQUENCE [LARGE SCALE GENOMIC DNA]</scope>
    <source>
        <strain evidence="3">WYCCWR 12678</strain>
    </source>
</reference>
<proteinExistence type="predicted"/>
<dbReference type="EMBL" id="JBHSHC010000016">
    <property type="protein sequence ID" value="MFC4766395.1"/>
    <property type="molecule type" value="Genomic_DNA"/>
</dbReference>
<dbReference type="Proteomes" id="UP001596002">
    <property type="component" value="Unassembled WGS sequence"/>
</dbReference>
<name>A0ABV9PWI5_9BACL</name>
<evidence type="ECO:0000313" key="3">
    <source>
        <dbReference type="Proteomes" id="UP001596002"/>
    </source>
</evidence>
<keyword evidence="3" id="KW-1185">Reference proteome</keyword>
<feature type="region of interest" description="Disordered" evidence="1">
    <location>
        <begin position="36"/>
        <end position="55"/>
    </location>
</feature>
<comment type="caution">
    <text evidence="2">The sequence shown here is derived from an EMBL/GenBank/DDBJ whole genome shotgun (WGS) entry which is preliminary data.</text>
</comment>